<dbReference type="AlphaFoldDB" id="A0A4Y9LFT7"/>
<evidence type="ECO:0000313" key="3">
    <source>
        <dbReference type="EMBL" id="TFV40863.1"/>
    </source>
</evidence>
<reference evidence="3 4" key="1">
    <citation type="submission" date="2019-03" db="EMBL/GenBank/DDBJ databases">
        <title>Bradyrhizobium strains diversity isolated from Chamaecrista fasciculata.</title>
        <authorList>
            <person name="Urquiaga M.C.O."/>
            <person name="Hungria M."/>
            <person name="Delamuta J.R.M."/>
        </authorList>
    </citation>
    <scope>NUCLEOTIDE SEQUENCE [LARGE SCALE GENOMIC DNA]</scope>
    <source>
        <strain evidence="3 4">CNPSo 3424</strain>
    </source>
</reference>
<evidence type="ECO:0000313" key="4">
    <source>
        <dbReference type="Proteomes" id="UP000298225"/>
    </source>
</evidence>
<sequence>MSQRIEDYALIGDCETAALVGRNGSIDWLCWPAFDSDACFAAILGTHKNGRWLIAPSGDVTKTSRRYLGDTLILETRFETKSGTVALIDFMPPRGKASDVVRLVRGVKGTVKMRMELVIRFGFGADIPWVRRIDHSLMAIAGQDMTVLRTPVETRGEDLTTVSDFEVSAGETVPFVLTYGPSHLPPPAPIDPEIALQETETFWRDWCGHCTRDGDYRDLIMRSLITLKALTFAPTGGIVAAPTTSLPEKLGGTRNWDYRFCWLRDATFTLLALMNSGYTEEALAWHNWLLRAAAGSPANMQIMYGIWGQRRLLEWEAGWLDGYEGAKPVRIGNAAHAQLQLDVYGELIDAFHQSRMAKLKLDDETTWGLECAVLNHLAEVWDRPDHGIWERRGQPKHYVFSKVMTWVAFDRGIKSAETFGFKAPLLHWQALRESIHRDVCNNGFDADENAFVESYGSKLLDASVLLLPAVGFLPASDPRIRGTIAAVEKCLMRDGFVLRHDPRELPAGQPPLEGAFLACTLWLADAHVLSGDLDKAQGLFDRVAGIANDVGLLAEEYDSVARRQTGNFPQALTHIALVNTAHNLSAARQKSEKPAMQRSK</sequence>
<dbReference type="EMBL" id="SPQU01000003">
    <property type="protein sequence ID" value="TFV40863.1"/>
    <property type="molecule type" value="Genomic_DNA"/>
</dbReference>
<dbReference type="Pfam" id="PF19291">
    <property type="entry name" value="TREH_N"/>
    <property type="match status" value="1"/>
</dbReference>
<feature type="domain" description="Trehalase-like N-terminal" evidence="2">
    <location>
        <begin position="3"/>
        <end position="151"/>
    </location>
</feature>
<accession>A0A4Y9LFT7</accession>
<name>A0A4Y9LFT7_9BRAD</name>
<dbReference type="PANTHER" id="PTHR31616:SF0">
    <property type="entry name" value="GLUCAN 1,4-ALPHA-GLUCOSIDASE"/>
    <property type="match status" value="1"/>
</dbReference>
<comment type="caution">
    <text evidence="3">The sequence shown here is derived from an EMBL/GenBank/DDBJ whole genome shotgun (WGS) entry which is preliminary data.</text>
</comment>
<dbReference type="GO" id="GO:0004553">
    <property type="term" value="F:hydrolase activity, hydrolyzing O-glycosyl compounds"/>
    <property type="evidence" value="ECO:0007669"/>
    <property type="project" value="UniProtKB-ARBA"/>
</dbReference>
<evidence type="ECO:0000259" key="2">
    <source>
        <dbReference type="Pfam" id="PF19291"/>
    </source>
</evidence>
<dbReference type="GO" id="GO:0005975">
    <property type="term" value="P:carbohydrate metabolic process"/>
    <property type="evidence" value="ECO:0007669"/>
    <property type="project" value="InterPro"/>
</dbReference>
<keyword evidence="4" id="KW-1185">Reference proteome</keyword>
<dbReference type="PANTHER" id="PTHR31616">
    <property type="entry name" value="TREHALASE"/>
    <property type="match status" value="1"/>
</dbReference>
<evidence type="ECO:0000259" key="1">
    <source>
        <dbReference type="Pfam" id="PF00723"/>
    </source>
</evidence>
<keyword evidence="3" id="KW-0378">Hydrolase</keyword>
<dbReference type="InterPro" id="IPR011613">
    <property type="entry name" value="GH15-like"/>
</dbReference>
<dbReference type="RefSeq" id="WP_135168672.1">
    <property type="nucleotide sequence ID" value="NZ_SPQU01000003.1"/>
</dbReference>
<dbReference type="SUPFAM" id="SSF48208">
    <property type="entry name" value="Six-hairpin glycosidases"/>
    <property type="match status" value="1"/>
</dbReference>
<dbReference type="Pfam" id="PF00723">
    <property type="entry name" value="Glyco_hydro_15"/>
    <property type="match status" value="1"/>
</dbReference>
<dbReference type="OrthoDB" id="3902805at2"/>
<dbReference type="InterPro" id="IPR012341">
    <property type="entry name" value="6hp_glycosidase-like_sf"/>
</dbReference>
<gene>
    <name evidence="3" type="ORF">E4K66_08475</name>
</gene>
<dbReference type="InterPro" id="IPR008928">
    <property type="entry name" value="6-hairpin_glycosidase_sf"/>
</dbReference>
<dbReference type="Gene3D" id="1.50.10.10">
    <property type="match status" value="1"/>
</dbReference>
<organism evidence="3 4">
    <name type="scientific">Bradyrhizobium frederickii</name>
    <dbReference type="NCBI Taxonomy" id="2560054"/>
    <lineage>
        <taxon>Bacteria</taxon>
        <taxon>Pseudomonadati</taxon>
        <taxon>Pseudomonadota</taxon>
        <taxon>Alphaproteobacteria</taxon>
        <taxon>Hyphomicrobiales</taxon>
        <taxon>Nitrobacteraceae</taxon>
        <taxon>Bradyrhizobium</taxon>
    </lineage>
</organism>
<dbReference type="InterPro" id="IPR045582">
    <property type="entry name" value="Trehalase-like_N"/>
</dbReference>
<feature type="domain" description="GH15-like" evidence="1">
    <location>
        <begin position="214"/>
        <end position="581"/>
    </location>
</feature>
<proteinExistence type="predicted"/>
<dbReference type="Proteomes" id="UP000298225">
    <property type="component" value="Unassembled WGS sequence"/>
</dbReference>
<protein>
    <submittedName>
        <fullName evidence="3">Glycoside hydrolase family 15 protein</fullName>
    </submittedName>
</protein>